<accession>A0A8H5FIP1</accession>
<reference evidence="2 3" key="1">
    <citation type="journal article" date="2020" name="ISME J.">
        <title>Uncovering the hidden diversity of litter-decomposition mechanisms in mushroom-forming fungi.</title>
        <authorList>
            <person name="Floudas D."/>
            <person name="Bentzer J."/>
            <person name="Ahren D."/>
            <person name="Johansson T."/>
            <person name="Persson P."/>
            <person name="Tunlid A."/>
        </authorList>
    </citation>
    <scope>NUCLEOTIDE SEQUENCE [LARGE SCALE GENOMIC DNA]</scope>
    <source>
        <strain evidence="2 3">CBS 175.51</strain>
    </source>
</reference>
<protein>
    <submittedName>
        <fullName evidence="2">Uncharacterized protein</fullName>
    </submittedName>
</protein>
<feature type="region of interest" description="Disordered" evidence="1">
    <location>
        <begin position="92"/>
        <end position="116"/>
    </location>
</feature>
<dbReference type="Proteomes" id="UP000541558">
    <property type="component" value="Unassembled WGS sequence"/>
</dbReference>
<dbReference type="EMBL" id="JAACJK010000019">
    <property type="protein sequence ID" value="KAF5338022.1"/>
    <property type="molecule type" value="Genomic_DNA"/>
</dbReference>
<feature type="region of interest" description="Disordered" evidence="1">
    <location>
        <begin position="131"/>
        <end position="157"/>
    </location>
</feature>
<evidence type="ECO:0000313" key="3">
    <source>
        <dbReference type="Proteomes" id="UP000541558"/>
    </source>
</evidence>
<evidence type="ECO:0000313" key="2">
    <source>
        <dbReference type="EMBL" id="KAF5338022.1"/>
    </source>
</evidence>
<organism evidence="2 3">
    <name type="scientific">Ephemerocybe angulata</name>
    <dbReference type="NCBI Taxonomy" id="980116"/>
    <lineage>
        <taxon>Eukaryota</taxon>
        <taxon>Fungi</taxon>
        <taxon>Dikarya</taxon>
        <taxon>Basidiomycota</taxon>
        <taxon>Agaricomycotina</taxon>
        <taxon>Agaricomycetes</taxon>
        <taxon>Agaricomycetidae</taxon>
        <taxon>Agaricales</taxon>
        <taxon>Agaricineae</taxon>
        <taxon>Psathyrellaceae</taxon>
        <taxon>Ephemerocybe</taxon>
    </lineage>
</organism>
<proteinExistence type="predicted"/>
<dbReference type="AlphaFoldDB" id="A0A8H5FIP1"/>
<sequence>MRTKWMPERRTAYHSSLLSERLSLHRDDKNRWAWSVRAPRIDRAFPRQRPHLTPRFLYLCDQSENTFRMSPAGRHGEAVGIKTFWLSTTTMPPGRPRLYTTPEEKKAANRSKSNRSYQRYKEVINKAKRVGRRRAARLKQKYEPEEAPKKPLPAQKPARTDLEVLSDRIPQLEKRLDTAMDNKNLSEYLKSLCEKFAARQKDDLEGAGVIFDEEEEKLCKISTAVHKYQSLATNLDCYGGSWRLWEPLRRRVAEALNEVLELSGEAILGPGQLVVDFRRGSLRFQRRA</sequence>
<feature type="compositionally biased region" description="Basic and acidic residues" evidence="1">
    <location>
        <begin position="140"/>
        <end position="149"/>
    </location>
</feature>
<keyword evidence="3" id="KW-1185">Reference proteome</keyword>
<dbReference type="OrthoDB" id="3068375at2759"/>
<evidence type="ECO:0000256" key="1">
    <source>
        <dbReference type="SAM" id="MobiDB-lite"/>
    </source>
</evidence>
<gene>
    <name evidence="2" type="ORF">D9611_014647</name>
</gene>
<comment type="caution">
    <text evidence="2">The sequence shown here is derived from an EMBL/GenBank/DDBJ whole genome shotgun (WGS) entry which is preliminary data.</text>
</comment>
<name>A0A8H5FIP1_9AGAR</name>